<feature type="region of interest" description="Disordered" evidence="3">
    <location>
        <begin position="514"/>
        <end position="734"/>
    </location>
</feature>
<evidence type="ECO:0000256" key="1">
    <source>
        <dbReference type="ARBA" id="ARBA00022443"/>
    </source>
</evidence>
<dbReference type="InterPro" id="IPR057402">
    <property type="entry name" value="AIM3_BBC1_C"/>
</dbReference>
<feature type="compositionally biased region" description="Low complexity" evidence="3">
    <location>
        <begin position="524"/>
        <end position="535"/>
    </location>
</feature>
<feature type="compositionally biased region" description="Pro residues" evidence="3">
    <location>
        <begin position="562"/>
        <end position="581"/>
    </location>
</feature>
<dbReference type="STRING" id="1789683.A0A1X7QYK2"/>
<sequence length="994" mass="108912">MSERTTPFEVVAQFPYQSEYEDDLNFNKGQKINVTSIEDDEWYYGEYTDSTTGELIQGIFPKSFVIEETVNVEPTVTEVPVPTKVTEQAPVPEAVPMPLNETVVEASKEKVPSHLKQTIKEDGYVPMPKSTMFEESPVKVPTSTAIPPPVNASSNDYSSKTEDDLPKMSLKERIALLQEQQRLQAEKEAQAAEAAEEEVNNDKENNNIEVNNEPIDNTENEVPPLASARNIPQGIPKSDTSSEDELEQKKEVPHHADYTQQTTATEEPPIPNAPVQSIPSELTTVEHTNLSGEEPPVPVMKKIVSTTEEEEPPQVMEGGNSDEEVAQRREEGEGEGEGEEEEEEEEDTEESRRAALRERMAKLAGAGRFGGAAGFNPFGAPMPSTSGTSSKKKVKKSATNPAEAEAEQELNEMPEAVPIMPFADPNAVPFLKKKISNAENKASEFVVGAEKSIDTSKETVDGNIDKLKEIHHKAYQNVGNAPSESGDEFEDAINSMSDTIDNAFTSAKDKTEEVQTFLSEKQGTIPIDIPDIPTKSTDDLEDTSNTETTESKAPAIEDKSAPPIPSIPPMPKQREAPPLPSATPVDEELEQDIQTVKAPPPPPTTTLPDLPSSSTVPPIPSMPVTSTSIPAIPSSIDNYGTSETNVDRTAGEKEAFTEGHDHMHAPPPPPPPAASTINTTEEIFSSGDSFPHGAPPPPPPHREVQELPQTSRSAPPPPPPGTSAPTFPGVPSDAHSLKLNKTFSELDASLRNVKIEFNPNDTWFLEIAAPQEILDSKLKYRIDIDDTAIEKRGHEKWIHRSFYYIFENYAILSLSVVFNSATPHTTAILVSEDYIPSPEKVSDKNIVGPYNTSIIKQCQALAGKESIPSSFVSQIISKMVDQNVVLPIDNRTFGSVILDFKAGNEIDQDALKYVREGDIVVIRKAKFETHKGVVNVGEPDLFVAVVTSYDFTKGKLRVIEEHKGVLVQSSYRLSKMKSGKMKVFRVLSKDVFGW</sequence>
<dbReference type="PANTHER" id="PTHR46026:SF1">
    <property type="entry name" value="RHO-TYPE GUANINE NUCLEOTIDE EXCHANGE FACTOR, ISOFORM F"/>
    <property type="match status" value="1"/>
</dbReference>
<name>A0A1X7QYK2_9SACH</name>
<evidence type="ECO:0000256" key="2">
    <source>
        <dbReference type="PROSITE-ProRule" id="PRU00192"/>
    </source>
</evidence>
<proteinExistence type="predicted"/>
<dbReference type="SMART" id="SM00326">
    <property type="entry name" value="SH3"/>
    <property type="match status" value="1"/>
</dbReference>
<gene>
    <name evidence="5" type="ORF">KASA_0Q09647G</name>
</gene>
<feature type="domain" description="SH3" evidence="4">
    <location>
        <begin position="5"/>
        <end position="70"/>
    </location>
</feature>
<evidence type="ECO:0000259" key="4">
    <source>
        <dbReference type="PROSITE" id="PS50002"/>
    </source>
</evidence>
<feature type="compositionally biased region" description="Basic and acidic residues" evidence="3">
    <location>
        <begin position="247"/>
        <end position="257"/>
    </location>
</feature>
<evidence type="ECO:0000256" key="3">
    <source>
        <dbReference type="SAM" id="MobiDB-lite"/>
    </source>
</evidence>
<dbReference type="PROSITE" id="PS50002">
    <property type="entry name" value="SH3"/>
    <property type="match status" value="1"/>
</dbReference>
<feature type="region of interest" description="Disordered" evidence="3">
    <location>
        <begin position="184"/>
        <end position="409"/>
    </location>
</feature>
<protein>
    <submittedName>
        <fullName evidence="5">Similar to Saccharomyces cerevisiae YJL020C BBC1 Protein possibly involved in assembly of actin patches</fullName>
    </submittedName>
</protein>
<dbReference type="Proteomes" id="UP000196158">
    <property type="component" value="Unassembled WGS sequence"/>
</dbReference>
<dbReference type="PANTHER" id="PTHR46026">
    <property type="entry name" value="RHO-TYPE GUANINE NUCLEOTIDE EXCHANGE FACTOR, ISOFORM F"/>
    <property type="match status" value="1"/>
</dbReference>
<evidence type="ECO:0000313" key="6">
    <source>
        <dbReference type="Proteomes" id="UP000196158"/>
    </source>
</evidence>
<feature type="compositionally biased region" description="Low complexity" evidence="3">
    <location>
        <begin position="606"/>
        <end position="616"/>
    </location>
</feature>
<feature type="compositionally biased region" description="Low complexity" evidence="3">
    <location>
        <begin position="625"/>
        <end position="636"/>
    </location>
</feature>
<feature type="compositionally biased region" description="Polar residues" evidence="3">
    <location>
        <begin position="141"/>
        <end position="158"/>
    </location>
</feature>
<dbReference type="CDD" id="cd11887">
    <property type="entry name" value="SH3_Bbc1"/>
    <property type="match status" value="1"/>
</dbReference>
<dbReference type="OrthoDB" id="207120at2759"/>
<organism evidence="5 6">
    <name type="scientific">Maudiozyma saulgeensis</name>
    <dbReference type="NCBI Taxonomy" id="1789683"/>
    <lineage>
        <taxon>Eukaryota</taxon>
        <taxon>Fungi</taxon>
        <taxon>Dikarya</taxon>
        <taxon>Ascomycota</taxon>
        <taxon>Saccharomycotina</taxon>
        <taxon>Saccharomycetes</taxon>
        <taxon>Saccharomycetales</taxon>
        <taxon>Saccharomycetaceae</taxon>
        <taxon>Maudiozyma</taxon>
    </lineage>
</organism>
<dbReference type="Gene3D" id="2.30.30.40">
    <property type="entry name" value="SH3 Domains"/>
    <property type="match status" value="1"/>
</dbReference>
<feature type="compositionally biased region" description="Low complexity" evidence="3">
    <location>
        <begin position="374"/>
        <end position="389"/>
    </location>
</feature>
<feature type="compositionally biased region" description="Polar residues" evidence="3">
    <location>
        <begin position="274"/>
        <end position="291"/>
    </location>
</feature>
<feature type="compositionally biased region" description="Basic and acidic residues" evidence="3">
    <location>
        <begin position="645"/>
        <end position="664"/>
    </location>
</feature>
<evidence type="ECO:0000313" key="5">
    <source>
        <dbReference type="EMBL" id="SMN18478.1"/>
    </source>
</evidence>
<dbReference type="Pfam" id="PF00018">
    <property type="entry name" value="SH3_1"/>
    <property type="match status" value="1"/>
</dbReference>
<dbReference type="EMBL" id="FXLY01000002">
    <property type="protein sequence ID" value="SMN18478.1"/>
    <property type="molecule type" value="Genomic_DNA"/>
</dbReference>
<dbReference type="AlphaFoldDB" id="A0A1X7QYK2"/>
<accession>A0A1X7QYK2</accession>
<keyword evidence="1 2" id="KW-0728">SH3 domain</keyword>
<dbReference type="InterPro" id="IPR036028">
    <property type="entry name" value="SH3-like_dom_sf"/>
</dbReference>
<feature type="compositionally biased region" description="Polar residues" evidence="3">
    <location>
        <begin position="675"/>
        <end position="688"/>
    </location>
</feature>
<keyword evidence="6" id="KW-1185">Reference proteome</keyword>
<dbReference type="SUPFAM" id="SSF50044">
    <property type="entry name" value="SH3-domain"/>
    <property type="match status" value="1"/>
</dbReference>
<feature type="compositionally biased region" description="Basic and acidic residues" evidence="3">
    <location>
        <begin position="350"/>
        <end position="361"/>
    </location>
</feature>
<dbReference type="InterPro" id="IPR035552">
    <property type="entry name" value="Mti1_SH3"/>
</dbReference>
<reference evidence="5 6" key="1">
    <citation type="submission" date="2017-04" db="EMBL/GenBank/DDBJ databases">
        <authorList>
            <person name="Afonso C.L."/>
            <person name="Miller P.J."/>
            <person name="Scott M.A."/>
            <person name="Spackman E."/>
            <person name="Goraichik I."/>
            <person name="Dimitrov K.M."/>
            <person name="Suarez D.L."/>
            <person name="Swayne D.E."/>
        </authorList>
    </citation>
    <scope>NUCLEOTIDE SEQUENCE [LARGE SCALE GENOMIC DNA]</scope>
</reference>
<dbReference type="Pfam" id="PF25459">
    <property type="entry name" value="AIM3_BBC1_C"/>
    <property type="match status" value="1"/>
</dbReference>
<feature type="region of interest" description="Disordered" evidence="3">
    <location>
        <begin position="135"/>
        <end position="164"/>
    </location>
</feature>
<feature type="compositionally biased region" description="Acidic residues" evidence="3">
    <location>
        <begin position="332"/>
        <end position="349"/>
    </location>
</feature>
<dbReference type="InterPro" id="IPR001452">
    <property type="entry name" value="SH3_domain"/>
</dbReference>